<evidence type="ECO:0000256" key="6">
    <source>
        <dbReference type="ARBA" id="ARBA00023002"/>
    </source>
</evidence>
<feature type="region of interest" description="Dehydro-coenzyme F420-0 reductase" evidence="10">
    <location>
        <begin position="237"/>
        <end position="436"/>
    </location>
</feature>
<evidence type="ECO:0000313" key="13">
    <source>
        <dbReference type="EMBL" id="MFC4465201.1"/>
    </source>
</evidence>
<protein>
    <recommendedName>
        <fullName evidence="10">Bifunctional F420 biosynthesis protein FbiB</fullName>
    </recommendedName>
    <domain>
        <recommendedName>
            <fullName evidence="10">Coenzyme F420:L-glutamate ligase</fullName>
            <ecNumber evidence="10">6.3.2.31</ecNumber>
            <ecNumber evidence="10">6.3.2.34</ecNumber>
        </recommendedName>
        <alternativeName>
            <fullName evidence="10">Coenzyme F420-0:L-glutamate ligase</fullName>
        </alternativeName>
        <alternativeName>
            <fullName evidence="10">Coenzyme F420-1:gamma-L-glutamate ligase</fullName>
        </alternativeName>
    </domain>
    <domain>
        <recommendedName>
            <fullName evidence="10">Dehydro-coenzyme F420-0 reductase</fullName>
            <ecNumber evidence="10">1.3.8.17</ecNumber>
        </recommendedName>
    </domain>
</protein>
<feature type="binding site" evidence="10">
    <location>
        <position position="96"/>
    </location>
    <ligand>
        <name>GTP</name>
        <dbReference type="ChEBI" id="CHEBI:37565"/>
    </ligand>
</feature>
<keyword evidence="7 10" id="KW-0342">GTP-binding</keyword>
<evidence type="ECO:0000256" key="1">
    <source>
        <dbReference type="ARBA" id="ARBA00022598"/>
    </source>
</evidence>
<dbReference type="RefSeq" id="WP_386340974.1">
    <property type="nucleotide sequence ID" value="NZ_JBHSFG010000018.1"/>
</dbReference>
<dbReference type="HAMAP" id="MF_01259">
    <property type="entry name" value="F420_ligase_FbiB"/>
    <property type="match status" value="1"/>
</dbReference>
<dbReference type="Pfam" id="PF01996">
    <property type="entry name" value="F420_ligase"/>
    <property type="match status" value="1"/>
</dbReference>
<evidence type="ECO:0000256" key="7">
    <source>
        <dbReference type="ARBA" id="ARBA00023134"/>
    </source>
</evidence>
<dbReference type="InterPro" id="IPR000415">
    <property type="entry name" value="Nitroreductase-like"/>
</dbReference>
<comment type="catalytic activity">
    <reaction evidence="10">
        <text>oxidized coenzyme F420-0 + GTP + L-glutamate = oxidized coenzyme F420-1 + GDP + phosphate + H(+)</text>
        <dbReference type="Rhea" id="RHEA:30555"/>
        <dbReference type="ChEBI" id="CHEBI:15378"/>
        <dbReference type="ChEBI" id="CHEBI:29985"/>
        <dbReference type="ChEBI" id="CHEBI:37565"/>
        <dbReference type="ChEBI" id="CHEBI:43474"/>
        <dbReference type="ChEBI" id="CHEBI:58189"/>
        <dbReference type="ChEBI" id="CHEBI:59907"/>
        <dbReference type="ChEBI" id="CHEBI:59920"/>
        <dbReference type="EC" id="6.3.2.31"/>
    </reaction>
</comment>
<keyword evidence="2 10" id="KW-0479">Metal-binding</keyword>
<dbReference type="EC" id="6.3.2.31" evidence="10"/>
<dbReference type="InterPro" id="IPR019943">
    <property type="entry name" value="F420_FbiB_C"/>
</dbReference>
<feature type="binding site" evidence="10">
    <location>
        <position position="134"/>
    </location>
    <ligand>
        <name>a divalent metal cation</name>
        <dbReference type="ChEBI" id="CHEBI:60240"/>
        <label>1</label>
    </ligand>
</feature>
<dbReference type="InterPro" id="IPR008225">
    <property type="entry name" value="F420-0_g-glutamyl_ligase"/>
</dbReference>
<evidence type="ECO:0000256" key="9">
    <source>
        <dbReference type="ARBA" id="ARBA00023268"/>
    </source>
</evidence>
<feature type="domain" description="Nitroreductase" evidence="11">
    <location>
        <begin position="245"/>
        <end position="416"/>
    </location>
</feature>
<dbReference type="Proteomes" id="UP001596012">
    <property type="component" value="Unassembled WGS sequence"/>
</dbReference>
<dbReference type="PANTHER" id="PTHR47917:SF1">
    <property type="entry name" value="COENZYME F420:L-GLUTAMATE LIGASE"/>
    <property type="match status" value="1"/>
</dbReference>
<evidence type="ECO:0000259" key="11">
    <source>
        <dbReference type="Pfam" id="PF00881"/>
    </source>
</evidence>
<dbReference type="Gene3D" id="3.40.109.10">
    <property type="entry name" value="NADH Oxidase"/>
    <property type="match status" value="1"/>
</dbReference>
<comment type="similarity">
    <text evidence="10">In the N-terminal section; belongs to the CofE family.</text>
</comment>
<dbReference type="InterPro" id="IPR002847">
    <property type="entry name" value="F420-0_gamma-glut_ligase-dom"/>
</dbReference>
<dbReference type="GO" id="GO:0052618">
    <property type="term" value="F:coenzyme F420-0:L-glutamate ligase activity"/>
    <property type="evidence" value="ECO:0007669"/>
    <property type="project" value="UniProtKB-EC"/>
</dbReference>
<feature type="binding site" evidence="10">
    <location>
        <position position="308"/>
    </location>
    <ligand>
        <name>coenzyme F420-(gamma-Glu)n</name>
        <dbReference type="ChEBI" id="CHEBI:133980"/>
    </ligand>
</feature>
<sequence>MPGYRVWALPGLPEIREGDDLAKLIADAEPGLLDGDVLLVTSKVVSKAEGRVVEAVDREAAIDAETVRVVARRGALRIVENRQGLVMAAAGVDASNTPAGTVLLLPEDPDASARAIRDGVRDALGVDVGVLVTDTFGRPWRTGLTDVAIGAAGVRVLDDLRGGTDAYGNPLGATVVATADELAAAGDLVKGKAEGLPVAVVRGLPHVVTTDTTGTDEDEGARAMVRGARDDMFRLGTSEAVREAVTQRRTVRAFTDEPVDPGAVRRAVAAAVTAPAPHHTTPWRFVLLESEESRLRLLDAMRDAWTADLEQDGKSEESIAKRVRRGDVLRNAPYLVVPCLVMDGSHTYGDARRDGAEREMFVVAAGAAVQNFLVALAGERLGSAWVSSTMFCRDVVRDVLGLPGGWDPMGAVAVGHAAEEPKPRAEREAGAFIEVR</sequence>
<dbReference type="SUPFAM" id="SSF55469">
    <property type="entry name" value="FMN-dependent nitroreductase-like"/>
    <property type="match status" value="1"/>
</dbReference>
<keyword evidence="6 10" id="KW-0560">Oxidoreductase</keyword>
<keyword evidence="9 10" id="KW-0511">Multifunctional enzyme</keyword>
<keyword evidence="14" id="KW-1185">Reference proteome</keyword>
<comment type="caution">
    <text evidence="10">Lacks conserved residue(s) required for the propagation of feature annotation.</text>
</comment>
<feature type="binding site" evidence="10">
    <location>
        <position position="387"/>
    </location>
    <ligand>
        <name>FMN</name>
        <dbReference type="ChEBI" id="CHEBI:58210"/>
    </ligand>
</feature>
<keyword evidence="3 10" id="KW-0547">Nucleotide-binding</keyword>
<dbReference type="PANTHER" id="PTHR47917">
    <property type="match status" value="1"/>
</dbReference>
<evidence type="ECO:0000256" key="5">
    <source>
        <dbReference type="ARBA" id="ARBA00022958"/>
    </source>
</evidence>
<dbReference type="EC" id="6.3.2.34" evidence="10"/>
<dbReference type="NCBIfam" id="NF009810">
    <property type="entry name" value="PRK13294.1"/>
    <property type="match status" value="1"/>
</dbReference>
<comment type="catalytic activity">
    <reaction evidence="10">
        <text>oxidized coenzyme F420-0 + FMN + H(+) = dehydro coenzyme F420-0 + FMNH2</text>
        <dbReference type="Rhea" id="RHEA:60360"/>
        <dbReference type="ChEBI" id="CHEBI:15378"/>
        <dbReference type="ChEBI" id="CHEBI:57618"/>
        <dbReference type="ChEBI" id="CHEBI:58210"/>
        <dbReference type="ChEBI" id="CHEBI:59907"/>
        <dbReference type="ChEBI" id="CHEBI:143705"/>
        <dbReference type="EC" id="1.3.8.17"/>
    </reaction>
</comment>
<comment type="cofactor">
    <cofactor evidence="10">
        <name>Mg(2+)</name>
        <dbReference type="ChEBI" id="CHEBI:18420"/>
    </cofactor>
    <cofactor evidence="10">
        <name>Mn(2+)</name>
        <dbReference type="ChEBI" id="CHEBI:29035"/>
    </cofactor>
    <text evidence="10">Binds 2 divalent metal cations per subunit. The ions could be magnesium and/or manganese.</text>
</comment>
<proteinExistence type="inferred from homology"/>
<feature type="binding site" evidence="10">
    <location>
        <position position="93"/>
    </location>
    <ligand>
        <name>a divalent metal cation</name>
        <dbReference type="ChEBI" id="CHEBI:60240"/>
        <label>1</label>
    </ligand>
</feature>
<comment type="catalytic activity">
    <reaction evidence="10">
        <text>oxidized coenzyme F420-1 + GTP + L-glutamate = oxidized coenzyme F420-2 + GDP + phosphate + H(+)</text>
        <dbReference type="Rhea" id="RHEA:30523"/>
        <dbReference type="ChEBI" id="CHEBI:15378"/>
        <dbReference type="ChEBI" id="CHEBI:29985"/>
        <dbReference type="ChEBI" id="CHEBI:37565"/>
        <dbReference type="ChEBI" id="CHEBI:43474"/>
        <dbReference type="ChEBI" id="CHEBI:57922"/>
        <dbReference type="ChEBI" id="CHEBI:58189"/>
        <dbReference type="ChEBI" id="CHEBI:59920"/>
        <dbReference type="EC" id="6.3.2.34"/>
    </reaction>
</comment>
<accession>A0ABV8YLL8</accession>
<keyword evidence="4 10" id="KW-0460">Magnesium</keyword>
<dbReference type="InterPro" id="IPR029479">
    <property type="entry name" value="Nitroreductase"/>
</dbReference>
<evidence type="ECO:0000256" key="2">
    <source>
        <dbReference type="ARBA" id="ARBA00022723"/>
    </source>
</evidence>
<dbReference type="NCBIfam" id="TIGR03553">
    <property type="entry name" value="F420_FbiB_CTERM"/>
    <property type="match status" value="1"/>
</dbReference>
<feature type="binding site" evidence="10">
    <location>
        <position position="47"/>
    </location>
    <ligand>
        <name>GTP</name>
        <dbReference type="ChEBI" id="CHEBI:37565"/>
    </ligand>
</feature>
<dbReference type="SUPFAM" id="SSF144010">
    <property type="entry name" value="CofE-like"/>
    <property type="match status" value="1"/>
</dbReference>
<feature type="binding site" evidence="10">
    <location>
        <position position="135"/>
    </location>
    <ligand>
        <name>a divalent metal cation</name>
        <dbReference type="ChEBI" id="CHEBI:60240"/>
        <label>2</label>
    </ligand>
</feature>
<keyword evidence="1 10" id="KW-0436">Ligase</keyword>
<feature type="domain" description="Coenzyme F420:L-glutamate ligase-like" evidence="12">
    <location>
        <begin position="12"/>
        <end position="203"/>
    </location>
</feature>
<reference evidence="14" key="1">
    <citation type="journal article" date="2019" name="Int. J. Syst. Evol. Microbiol.">
        <title>The Global Catalogue of Microorganisms (GCM) 10K type strain sequencing project: providing services to taxonomists for standard genome sequencing and annotation.</title>
        <authorList>
            <consortium name="The Broad Institute Genomics Platform"/>
            <consortium name="The Broad Institute Genome Sequencing Center for Infectious Disease"/>
            <person name="Wu L."/>
            <person name="Ma J."/>
        </authorList>
    </citation>
    <scope>NUCLEOTIDE SEQUENCE [LARGE SCALE GENOMIC DNA]</scope>
    <source>
        <strain evidence="14">DT43</strain>
    </source>
</reference>
<gene>
    <name evidence="10" type="primary">fbiB</name>
    <name evidence="13" type="ORF">ACFPH6_11705</name>
</gene>
<feature type="region of interest" description="Coenzyme F420:L-glutamate ligase" evidence="10">
    <location>
        <begin position="1"/>
        <end position="236"/>
    </location>
</feature>
<evidence type="ECO:0000313" key="14">
    <source>
        <dbReference type="Proteomes" id="UP001596012"/>
    </source>
</evidence>
<dbReference type="InterPro" id="IPR023661">
    <property type="entry name" value="FbiB"/>
</dbReference>
<feature type="binding site" evidence="10">
    <location>
        <begin position="12"/>
        <end position="15"/>
    </location>
    <ligand>
        <name>GTP</name>
        <dbReference type="ChEBI" id="CHEBI:37565"/>
    </ligand>
</feature>
<evidence type="ECO:0000256" key="4">
    <source>
        <dbReference type="ARBA" id="ARBA00022842"/>
    </source>
</evidence>
<comment type="caution">
    <text evidence="13">The sequence shown here is derived from an EMBL/GenBank/DDBJ whole genome shotgun (WGS) entry which is preliminary data.</text>
</comment>
<dbReference type="Pfam" id="PF00881">
    <property type="entry name" value="Nitroreductase"/>
    <property type="match status" value="1"/>
</dbReference>
<feature type="binding site" evidence="10">
    <location>
        <position position="424"/>
    </location>
    <ligand>
        <name>FMN</name>
        <dbReference type="ChEBI" id="CHEBI:58210"/>
    </ligand>
</feature>
<comment type="cofactor">
    <cofactor evidence="10">
        <name>K(+)</name>
        <dbReference type="ChEBI" id="CHEBI:29103"/>
    </cofactor>
    <text evidence="10">Monovalent cation. The ion could be potassium.</text>
</comment>
<comment type="pathway">
    <text evidence="10">Cofactor biosynthesis; coenzyme F420 biosynthesis.</text>
</comment>
<keyword evidence="5 10" id="KW-0630">Potassium</keyword>
<dbReference type="NCBIfam" id="TIGR01916">
    <property type="entry name" value="F420_cofE"/>
    <property type="match status" value="1"/>
</dbReference>
<evidence type="ECO:0000256" key="8">
    <source>
        <dbReference type="ARBA" id="ARBA00023211"/>
    </source>
</evidence>
<organism evidence="13 14">
    <name type="scientific">Streptomyces xiangluensis</name>
    <dbReference type="NCBI Taxonomy" id="2665720"/>
    <lineage>
        <taxon>Bacteria</taxon>
        <taxon>Bacillati</taxon>
        <taxon>Actinomycetota</taxon>
        <taxon>Actinomycetes</taxon>
        <taxon>Kitasatosporales</taxon>
        <taxon>Streptomycetaceae</taxon>
        <taxon>Streptomyces</taxon>
    </lineage>
</organism>
<name>A0ABV8YLL8_9ACTN</name>
<evidence type="ECO:0000256" key="3">
    <source>
        <dbReference type="ARBA" id="ARBA00022741"/>
    </source>
</evidence>
<dbReference type="EMBL" id="JBHSFG010000018">
    <property type="protein sequence ID" value="MFC4465201.1"/>
    <property type="molecule type" value="Genomic_DNA"/>
</dbReference>
<evidence type="ECO:0000256" key="10">
    <source>
        <dbReference type="HAMAP-Rule" id="MF_01259"/>
    </source>
</evidence>
<evidence type="ECO:0000259" key="12">
    <source>
        <dbReference type="Pfam" id="PF01996"/>
    </source>
</evidence>
<keyword evidence="8 10" id="KW-0464">Manganese</keyword>
<feature type="binding site" evidence="10">
    <location>
        <position position="276"/>
    </location>
    <ligand>
        <name>FMN</name>
        <dbReference type="ChEBI" id="CHEBI:58210"/>
    </ligand>
</feature>
<comment type="function">
    <text evidence="10">Bifunctional enzyme that catalyzes the GTP-dependent successive addition of two or more gamma-linked L-glutamates to the L-lactyl phosphodiester of 7,8-didemethyl-8-hydroxy-5-deazariboflavin (F420-0) to form polyglutamated F420 derivatives, and the FMNH2-dependent reduction of dehydro-F420-0 to form F420-0.</text>
</comment>
<feature type="binding site" evidence="10">
    <location>
        <position position="42"/>
    </location>
    <ligand>
        <name>GTP</name>
        <dbReference type="ChEBI" id="CHEBI:37565"/>
    </ligand>
</feature>
<dbReference type="EC" id="1.3.8.17" evidence="10"/>
<dbReference type="Gene3D" id="3.30.1330.100">
    <property type="entry name" value="CofE-like"/>
    <property type="match status" value="2"/>
</dbReference>